<keyword evidence="1" id="KW-0560">Oxidoreductase</keyword>
<sequence>MTGKTLAIFGHPDLESTSVVNKKWLETLTAEGLDNVTVHKIAKAQTKAFSFDVKAEQDLLVAHDRILFIFPLFWYGLPALFKKWMDDVLAYGFAYGSSGNALKDKEFRMIISTGGPASAYSKEGPYSCTIEELLLPLKAMATMTGMKYEESAIIHGCSPFIPCSDEDKEKRVTTFMDAVKGV</sequence>
<dbReference type="InterPro" id="IPR046980">
    <property type="entry name" value="KefG/KefF"/>
</dbReference>
<dbReference type="Pfam" id="PF02525">
    <property type="entry name" value="Flavodoxin_2"/>
    <property type="match status" value="1"/>
</dbReference>
<dbReference type="InterPro" id="IPR003680">
    <property type="entry name" value="Flavodoxin_fold"/>
</dbReference>
<dbReference type="InterPro" id="IPR029039">
    <property type="entry name" value="Flavoprotein-like_sf"/>
</dbReference>
<dbReference type="PANTHER" id="PTHR47307:SF1">
    <property type="entry name" value="GLUTATHIONE-REGULATED POTASSIUM-EFFLUX SYSTEM ANCILLARY PROTEIN KEFG"/>
    <property type="match status" value="1"/>
</dbReference>
<reference evidence="3" key="1">
    <citation type="submission" date="2022-03" db="EMBL/GenBank/DDBJ databases">
        <title>Draft genome sequence of Aduncisulcus paluster, a free-living microaerophilic Fornicata.</title>
        <authorList>
            <person name="Yuyama I."/>
            <person name="Kume K."/>
            <person name="Tamura T."/>
            <person name="Inagaki Y."/>
            <person name="Hashimoto T."/>
        </authorList>
    </citation>
    <scope>NUCLEOTIDE SEQUENCE</scope>
    <source>
        <strain evidence="3">NY0171</strain>
    </source>
</reference>
<evidence type="ECO:0000313" key="3">
    <source>
        <dbReference type="EMBL" id="GKT34733.1"/>
    </source>
</evidence>
<evidence type="ECO:0000259" key="2">
    <source>
        <dbReference type="Pfam" id="PF02525"/>
    </source>
</evidence>
<evidence type="ECO:0000313" key="4">
    <source>
        <dbReference type="Proteomes" id="UP001057375"/>
    </source>
</evidence>
<dbReference type="Gene3D" id="3.40.50.360">
    <property type="match status" value="1"/>
</dbReference>
<name>A0ABQ5KQH0_9EUKA</name>
<keyword evidence="4" id="KW-1185">Reference proteome</keyword>
<dbReference type="EMBL" id="BQXS01010858">
    <property type="protein sequence ID" value="GKT34733.1"/>
    <property type="molecule type" value="Genomic_DNA"/>
</dbReference>
<evidence type="ECO:0000256" key="1">
    <source>
        <dbReference type="ARBA" id="ARBA00023002"/>
    </source>
</evidence>
<gene>
    <name evidence="3" type="ORF">ADUPG1_008031</name>
</gene>
<accession>A0ABQ5KQH0</accession>
<proteinExistence type="predicted"/>
<dbReference type="PANTHER" id="PTHR47307">
    <property type="entry name" value="GLUTATHIONE-REGULATED POTASSIUM-EFFLUX SYSTEM ANCILLARY PROTEIN KEFG"/>
    <property type="match status" value="1"/>
</dbReference>
<dbReference type="SUPFAM" id="SSF52218">
    <property type="entry name" value="Flavoproteins"/>
    <property type="match status" value="1"/>
</dbReference>
<comment type="caution">
    <text evidence="3">The sequence shown here is derived from an EMBL/GenBank/DDBJ whole genome shotgun (WGS) entry which is preliminary data.</text>
</comment>
<feature type="domain" description="Flavodoxin-like fold" evidence="2">
    <location>
        <begin position="4"/>
        <end position="158"/>
    </location>
</feature>
<dbReference type="Proteomes" id="UP001057375">
    <property type="component" value="Unassembled WGS sequence"/>
</dbReference>
<organism evidence="3 4">
    <name type="scientific">Aduncisulcus paluster</name>
    <dbReference type="NCBI Taxonomy" id="2918883"/>
    <lineage>
        <taxon>Eukaryota</taxon>
        <taxon>Metamonada</taxon>
        <taxon>Carpediemonas-like organisms</taxon>
        <taxon>Aduncisulcus</taxon>
    </lineage>
</organism>
<protein>
    <recommendedName>
        <fullName evidence="2">Flavodoxin-like fold domain-containing protein</fullName>
    </recommendedName>
</protein>